<evidence type="ECO:0000256" key="4">
    <source>
        <dbReference type="ARBA" id="ARBA00022723"/>
    </source>
</evidence>
<dbReference type="InterPro" id="IPR036005">
    <property type="entry name" value="Creatinase/aminopeptidase-like"/>
</dbReference>
<dbReference type="GO" id="GO:0070006">
    <property type="term" value="F:metalloaminopeptidase activity"/>
    <property type="evidence" value="ECO:0007669"/>
    <property type="project" value="UniProtKB-UniRule"/>
</dbReference>
<dbReference type="RefSeq" id="WP_066641591.1">
    <property type="nucleotide sequence ID" value="NZ_CP014989.1"/>
</dbReference>
<dbReference type="HAMAP" id="MF_01974">
    <property type="entry name" value="MetAP_1"/>
    <property type="match status" value="1"/>
</dbReference>
<gene>
    <name evidence="6" type="primary">map</name>
    <name evidence="9" type="ORF">SGUI_2923</name>
</gene>
<keyword evidence="2 6" id="KW-0031">Aminopeptidase</keyword>
<dbReference type="PATRIC" id="fig|1758689.4.peg.3049"/>
<evidence type="ECO:0000256" key="6">
    <source>
        <dbReference type="HAMAP-Rule" id="MF_01974"/>
    </source>
</evidence>
<evidence type="ECO:0000259" key="8">
    <source>
        <dbReference type="Pfam" id="PF00557"/>
    </source>
</evidence>
<feature type="binding site" evidence="6">
    <location>
        <position position="199"/>
    </location>
    <ligand>
        <name>substrate</name>
    </ligand>
</feature>
<accession>A0A1B1NFY0</accession>
<organism evidence="9 10">
    <name type="scientific">Serinicoccus hydrothermalis</name>
    <dbReference type="NCBI Taxonomy" id="1758689"/>
    <lineage>
        <taxon>Bacteria</taxon>
        <taxon>Bacillati</taxon>
        <taxon>Actinomycetota</taxon>
        <taxon>Actinomycetes</taxon>
        <taxon>Micrococcales</taxon>
        <taxon>Ornithinimicrobiaceae</taxon>
        <taxon>Serinicoccus</taxon>
    </lineage>
</organism>
<dbReference type="PANTHER" id="PTHR43330">
    <property type="entry name" value="METHIONINE AMINOPEPTIDASE"/>
    <property type="match status" value="1"/>
</dbReference>
<comment type="function">
    <text evidence="1 6">Removes the N-terminal methionine from nascent proteins. The N-terminal methionine is often cleaved when the second residue in the primary sequence is small and uncharged (Met-Ala-, Cys, Gly, Pro, Ser, Thr, or Val). Requires deformylation of the N(alpha)-formylated initiator methionine before it can be hydrolyzed.</text>
</comment>
<dbReference type="InterPro" id="IPR002467">
    <property type="entry name" value="Pept_M24A_MAP1"/>
</dbReference>
<evidence type="ECO:0000313" key="9">
    <source>
        <dbReference type="EMBL" id="ANS80319.1"/>
    </source>
</evidence>
<dbReference type="GO" id="GO:0006508">
    <property type="term" value="P:proteolysis"/>
    <property type="evidence" value="ECO:0007669"/>
    <property type="project" value="UniProtKB-KW"/>
</dbReference>
<comment type="catalytic activity">
    <reaction evidence="6 7">
        <text>Release of N-terminal amino acids, preferentially methionine, from peptides and arylamides.</text>
        <dbReference type="EC" id="3.4.11.18"/>
    </reaction>
</comment>
<dbReference type="SUPFAM" id="SSF55920">
    <property type="entry name" value="Creatinase/aminopeptidase"/>
    <property type="match status" value="1"/>
</dbReference>
<keyword evidence="10" id="KW-1185">Reference proteome</keyword>
<dbReference type="AlphaFoldDB" id="A0A1B1NFY0"/>
<evidence type="ECO:0000256" key="2">
    <source>
        <dbReference type="ARBA" id="ARBA00022438"/>
    </source>
</evidence>
<dbReference type="InterPro" id="IPR000994">
    <property type="entry name" value="Pept_M24"/>
</dbReference>
<dbReference type="Proteomes" id="UP000092482">
    <property type="component" value="Chromosome"/>
</dbReference>
<dbReference type="KEGG" id="serj:SGUI_2923"/>
<keyword evidence="4 6" id="KW-0479">Metal-binding</keyword>
<feature type="binding site" evidence="6">
    <location>
        <position position="113"/>
    </location>
    <ligand>
        <name>a divalent metal cation</name>
        <dbReference type="ChEBI" id="CHEBI:60240"/>
        <label>2</label>
        <note>catalytic</note>
    </ligand>
</feature>
<evidence type="ECO:0000256" key="7">
    <source>
        <dbReference type="RuleBase" id="RU003653"/>
    </source>
</evidence>
<feature type="domain" description="Peptidase M24" evidence="8">
    <location>
        <begin position="20"/>
        <end position="263"/>
    </location>
</feature>
<dbReference type="GO" id="GO:0005829">
    <property type="term" value="C:cytosol"/>
    <property type="evidence" value="ECO:0007669"/>
    <property type="project" value="TreeGrafter"/>
</dbReference>
<reference evidence="9 10" key="1">
    <citation type="submission" date="2016-03" db="EMBL/GenBank/DDBJ databases">
        <title>Shallow-sea hydrothermal system.</title>
        <authorList>
            <person name="Tang K."/>
        </authorList>
    </citation>
    <scope>NUCLEOTIDE SEQUENCE [LARGE SCALE GENOMIC DNA]</scope>
    <source>
        <strain evidence="9 10">JLT9</strain>
    </source>
</reference>
<protein>
    <recommendedName>
        <fullName evidence="6 7">Methionine aminopeptidase</fullName>
        <shortName evidence="6">MAP</shortName>
        <shortName evidence="6">MetAP</shortName>
        <ecNumber evidence="6 7">3.4.11.18</ecNumber>
    </recommendedName>
    <alternativeName>
        <fullName evidence="6">Peptidase M</fullName>
    </alternativeName>
</protein>
<feature type="binding site" evidence="6">
    <location>
        <position position="102"/>
    </location>
    <ligand>
        <name>a divalent metal cation</name>
        <dbReference type="ChEBI" id="CHEBI:60240"/>
        <label>1</label>
    </ligand>
</feature>
<dbReference type="Gene3D" id="3.90.230.10">
    <property type="entry name" value="Creatinase/methionine aminopeptidase superfamily"/>
    <property type="match status" value="1"/>
</dbReference>
<feature type="binding site" evidence="6">
    <location>
        <position position="256"/>
    </location>
    <ligand>
        <name>a divalent metal cation</name>
        <dbReference type="ChEBI" id="CHEBI:60240"/>
        <label>1</label>
    </ligand>
</feature>
<dbReference type="STRING" id="1758689.SGUI_2923"/>
<dbReference type="EC" id="3.4.11.18" evidence="6 7"/>
<comment type="similarity">
    <text evidence="6">Belongs to the peptidase M24A family. Methionine aminopeptidase type 1 subfamily.</text>
</comment>
<feature type="binding site" evidence="6">
    <location>
        <position position="113"/>
    </location>
    <ligand>
        <name>a divalent metal cation</name>
        <dbReference type="ChEBI" id="CHEBI:60240"/>
        <label>1</label>
    </ligand>
</feature>
<dbReference type="EMBL" id="CP014989">
    <property type="protein sequence ID" value="ANS80319.1"/>
    <property type="molecule type" value="Genomic_DNA"/>
</dbReference>
<proteinExistence type="inferred from homology"/>
<evidence type="ECO:0000256" key="5">
    <source>
        <dbReference type="ARBA" id="ARBA00022801"/>
    </source>
</evidence>
<sequence length="291" mass="30303">MSIFRRRSRIQAKTPDQLLAMRRAGRVVADTLALASERAVAGVSTGELDALAEDAIRSSGAVPSFLGYHGFTGSLCISVNDEVVHGIPGERVLADGDLVSIDCGAIVEGWHGDAAISLVVGGRDRGTPADLALMDDTEASLWAGMAALRPGGRLFDVGDAVEASVDGALERRRAEGVPGVDVYGILEDYTGHGIGREMHMDPHVPNYGVSAPGPTVPSGATLAVEPMVTLGSIETRTLEDDWTVVTSDGSRAAHWEHTVAVTDDGLWVLTAVDGGAAGLERVGARFAPLAD</sequence>
<feature type="binding site" evidence="6">
    <location>
        <position position="192"/>
    </location>
    <ligand>
        <name>a divalent metal cation</name>
        <dbReference type="ChEBI" id="CHEBI:60240"/>
        <label>2</label>
        <note>catalytic</note>
    </ligand>
</feature>
<dbReference type="PROSITE" id="PS00680">
    <property type="entry name" value="MAP_1"/>
    <property type="match status" value="1"/>
</dbReference>
<keyword evidence="3 6" id="KW-0645">Protease</keyword>
<evidence type="ECO:0000256" key="1">
    <source>
        <dbReference type="ARBA" id="ARBA00002521"/>
    </source>
</evidence>
<dbReference type="GO" id="GO:0046872">
    <property type="term" value="F:metal ion binding"/>
    <property type="evidence" value="ECO:0007669"/>
    <property type="project" value="UniProtKB-UniRule"/>
</dbReference>
<dbReference type="InterPro" id="IPR001714">
    <property type="entry name" value="Pept_M24_MAP"/>
</dbReference>
<dbReference type="Pfam" id="PF00557">
    <property type="entry name" value="Peptidase_M24"/>
    <property type="match status" value="1"/>
</dbReference>
<dbReference type="PRINTS" id="PR00599">
    <property type="entry name" value="MAPEPTIDASE"/>
</dbReference>
<keyword evidence="5 6" id="KW-0378">Hydrolase</keyword>
<feature type="binding site" evidence="6">
    <location>
        <position position="256"/>
    </location>
    <ligand>
        <name>a divalent metal cation</name>
        <dbReference type="ChEBI" id="CHEBI:60240"/>
        <label>2</label>
        <note>catalytic</note>
    </ligand>
</feature>
<feature type="binding site" evidence="6">
    <location>
        <position position="85"/>
    </location>
    <ligand>
        <name>substrate</name>
    </ligand>
</feature>
<dbReference type="NCBIfam" id="TIGR00500">
    <property type="entry name" value="met_pdase_I"/>
    <property type="match status" value="1"/>
</dbReference>
<dbReference type="PANTHER" id="PTHR43330:SF27">
    <property type="entry name" value="METHIONINE AMINOPEPTIDASE"/>
    <property type="match status" value="1"/>
</dbReference>
<dbReference type="OrthoDB" id="9802055at2"/>
<feature type="binding site" evidence="6">
    <location>
        <position position="225"/>
    </location>
    <ligand>
        <name>a divalent metal cation</name>
        <dbReference type="ChEBI" id="CHEBI:60240"/>
        <label>2</label>
        <note>catalytic</note>
    </ligand>
</feature>
<evidence type="ECO:0000313" key="10">
    <source>
        <dbReference type="Proteomes" id="UP000092482"/>
    </source>
</evidence>
<dbReference type="CDD" id="cd01086">
    <property type="entry name" value="MetAP1"/>
    <property type="match status" value="1"/>
</dbReference>
<comment type="subunit">
    <text evidence="6">Monomer.</text>
</comment>
<evidence type="ECO:0000256" key="3">
    <source>
        <dbReference type="ARBA" id="ARBA00022670"/>
    </source>
</evidence>
<comment type="cofactor">
    <cofactor evidence="6">
        <name>Co(2+)</name>
        <dbReference type="ChEBI" id="CHEBI:48828"/>
    </cofactor>
    <cofactor evidence="6">
        <name>Zn(2+)</name>
        <dbReference type="ChEBI" id="CHEBI:29105"/>
    </cofactor>
    <cofactor evidence="6">
        <name>Mn(2+)</name>
        <dbReference type="ChEBI" id="CHEBI:29035"/>
    </cofactor>
    <cofactor evidence="6">
        <name>Fe(2+)</name>
        <dbReference type="ChEBI" id="CHEBI:29033"/>
    </cofactor>
    <text evidence="6">Binds 2 divalent metal cations per subunit. Has a high-affinity and a low affinity metal-binding site. The true nature of the physiological cofactor is under debate. The enzyme is active with cobalt, zinc, manganese or divalent iron ions. Most likely, methionine aminopeptidases function as mononuclear Fe(2+)-metalloproteases under physiological conditions, and the catalytically relevant metal-binding site has been assigned to the histidine-containing high-affinity site.</text>
</comment>
<name>A0A1B1NFY0_9MICO</name>
<dbReference type="GO" id="GO:0004239">
    <property type="term" value="F:initiator methionyl aminopeptidase activity"/>
    <property type="evidence" value="ECO:0007669"/>
    <property type="project" value="UniProtKB-UniRule"/>
</dbReference>